<keyword evidence="3" id="KW-1003">Cell membrane</keyword>
<proteinExistence type="predicted"/>
<dbReference type="SUPFAM" id="SSF161098">
    <property type="entry name" value="MetI-like"/>
    <property type="match status" value="1"/>
</dbReference>
<sequence length="239" mass="25723">MGTRNRKIDRKENTGIFADFIAPYGMNECWVGDFLAPPSAKFWLGTDNVGRDVLSRVIFGARISVIVGLAGATVATIVSVIIGIVSGYFGGKLDLIVQRVIDAWMCIPSLILMMVIISIIGAGIWQVIAVMGLTYGVTGSRLVRGAVIGIKENVYVAAAEAIGCSNTRILTRHILPNVMAPTIILFTHRVPSIILIEASLSFLGFGIPPPDPSWGGMLSGMGRSYMFRAPWMVIWPGLA</sequence>
<keyword evidence="6 7" id="KW-0472">Membrane</keyword>
<feature type="transmembrane region" description="Helical" evidence="7">
    <location>
        <begin position="65"/>
        <end position="90"/>
    </location>
</feature>
<organism evidence="9">
    <name type="scientific">marine sediment metagenome</name>
    <dbReference type="NCBI Taxonomy" id="412755"/>
    <lineage>
        <taxon>unclassified sequences</taxon>
        <taxon>metagenomes</taxon>
        <taxon>ecological metagenomes</taxon>
    </lineage>
</organism>
<dbReference type="CDD" id="cd06261">
    <property type="entry name" value="TM_PBP2"/>
    <property type="match status" value="1"/>
</dbReference>
<evidence type="ECO:0000259" key="8">
    <source>
        <dbReference type="PROSITE" id="PS50928"/>
    </source>
</evidence>
<dbReference type="PANTHER" id="PTHR43386:SF1">
    <property type="entry name" value="D,D-DIPEPTIDE TRANSPORT SYSTEM PERMEASE PROTEIN DDPC-RELATED"/>
    <property type="match status" value="1"/>
</dbReference>
<accession>X1PUY0</accession>
<dbReference type="AlphaFoldDB" id="X1PUY0"/>
<evidence type="ECO:0000256" key="6">
    <source>
        <dbReference type="ARBA" id="ARBA00023136"/>
    </source>
</evidence>
<dbReference type="Gene3D" id="1.10.3720.10">
    <property type="entry name" value="MetI-like"/>
    <property type="match status" value="1"/>
</dbReference>
<dbReference type="Pfam" id="PF00528">
    <property type="entry name" value="BPD_transp_1"/>
    <property type="match status" value="1"/>
</dbReference>
<gene>
    <name evidence="9" type="ORF">S06H3_49369</name>
</gene>
<comment type="caution">
    <text evidence="9">The sequence shown here is derived from an EMBL/GenBank/DDBJ whole genome shotgun (WGS) entry which is preliminary data.</text>
</comment>
<dbReference type="EMBL" id="BARV01031169">
    <property type="protein sequence ID" value="GAI34679.1"/>
    <property type="molecule type" value="Genomic_DNA"/>
</dbReference>
<feature type="domain" description="ABC transmembrane type-1" evidence="8">
    <location>
        <begin position="61"/>
        <end position="239"/>
    </location>
</feature>
<feature type="non-terminal residue" evidence="9">
    <location>
        <position position="239"/>
    </location>
</feature>
<evidence type="ECO:0000313" key="9">
    <source>
        <dbReference type="EMBL" id="GAI34679.1"/>
    </source>
</evidence>
<dbReference type="PANTHER" id="PTHR43386">
    <property type="entry name" value="OLIGOPEPTIDE TRANSPORT SYSTEM PERMEASE PROTEIN APPC"/>
    <property type="match status" value="1"/>
</dbReference>
<feature type="transmembrane region" description="Helical" evidence="7">
    <location>
        <begin position="110"/>
        <end position="135"/>
    </location>
</feature>
<reference evidence="9" key="1">
    <citation type="journal article" date="2014" name="Front. Microbiol.">
        <title>High frequency of phylogenetically diverse reductive dehalogenase-homologous genes in deep subseafloor sedimentary metagenomes.</title>
        <authorList>
            <person name="Kawai M."/>
            <person name="Futagami T."/>
            <person name="Toyoda A."/>
            <person name="Takaki Y."/>
            <person name="Nishi S."/>
            <person name="Hori S."/>
            <person name="Arai W."/>
            <person name="Tsubouchi T."/>
            <person name="Morono Y."/>
            <person name="Uchiyama I."/>
            <person name="Ito T."/>
            <person name="Fujiyama A."/>
            <person name="Inagaki F."/>
            <person name="Takami H."/>
        </authorList>
    </citation>
    <scope>NUCLEOTIDE SEQUENCE</scope>
    <source>
        <strain evidence="9">Expedition CK06-06</strain>
    </source>
</reference>
<protein>
    <recommendedName>
        <fullName evidence="8">ABC transmembrane type-1 domain-containing protein</fullName>
    </recommendedName>
</protein>
<keyword evidence="2" id="KW-0813">Transport</keyword>
<name>X1PUY0_9ZZZZ</name>
<comment type="subcellular location">
    <subcellularLocation>
        <location evidence="1">Cell membrane</location>
        <topology evidence="1">Multi-pass membrane protein</topology>
    </subcellularLocation>
</comment>
<evidence type="ECO:0000256" key="1">
    <source>
        <dbReference type="ARBA" id="ARBA00004651"/>
    </source>
</evidence>
<evidence type="ECO:0000256" key="3">
    <source>
        <dbReference type="ARBA" id="ARBA00022475"/>
    </source>
</evidence>
<evidence type="ECO:0000256" key="2">
    <source>
        <dbReference type="ARBA" id="ARBA00022448"/>
    </source>
</evidence>
<keyword evidence="4 7" id="KW-0812">Transmembrane</keyword>
<dbReference type="GO" id="GO:0055085">
    <property type="term" value="P:transmembrane transport"/>
    <property type="evidence" value="ECO:0007669"/>
    <property type="project" value="InterPro"/>
</dbReference>
<dbReference type="InterPro" id="IPR000515">
    <property type="entry name" value="MetI-like"/>
</dbReference>
<evidence type="ECO:0000256" key="4">
    <source>
        <dbReference type="ARBA" id="ARBA00022692"/>
    </source>
</evidence>
<dbReference type="GO" id="GO:0005886">
    <property type="term" value="C:plasma membrane"/>
    <property type="evidence" value="ECO:0007669"/>
    <property type="project" value="UniProtKB-SubCell"/>
</dbReference>
<evidence type="ECO:0000256" key="7">
    <source>
        <dbReference type="SAM" id="Phobius"/>
    </source>
</evidence>
<dbReference type="PROSITE" id="PS50928">
    <property type="entry name" value="ABC_TM1"/>
    <property type="match status" value="1"/>
</dbReference>
<keyword evidence="5 7" id="KW-1133">Transmembrane helix</keyword>
<dbReference type="InterPro" id="IPR035906">
    <property type="entry name" value="MetI-like_sf"/>
</dbReference>
<dbReference type="InterPro" id="IPR050366">
    <property type="entry name" value="BP-dependent_transpt_permease"/>
</dbReference>
<evidence type="ECO:0000256" key="5">
    <source>
        <dbReference type="ARBA" id="ARBA00022989"/>
    </source>
</evidence>